<protein>
    <submittedName>
        <fullName evidence="1">Uncharacterized protein</fullName>
    </submittedName>
</protein>
<sequence length="226" mass="24665">MSTESEPADDDNAFRLFGFRIKRELDLLAFLAFIGSLSALGWQAWNALRGPEVSFAPITQTVFYFKEVGNSFGERGDVLYLAAVNTLYNLGAPGYGDFVSVQTATLSLGTCNVVFDAQNVVQLGKSGTDPELPTYRDDWGGVALEHGKASTRSIEYSALFKLREQELDCVKAERLLGYLVDVKEASVLFEAKTTNGTDLHYACHIKDLGGLAHELKTHRIGALACG</sequence>
<reference evidence="2" key="1">
    <citation type="submission" date="2016-10" db="EMBL/GenBank/DDBJ databases">
        <authorList>
            <person name="Varghese N."/>
            <person name="Submissions S."/>
        </authorList>
    </citation>
    <scope>NUCLEOTIDE SEQUENCE [LARGE SCALE GENOMIC DNA]</scope>
    <source>
        <strain evidence="2">DSM 26894</strain>
    </source>
</reference>
<keyword evidence="2" id="KW-1185">Reference proteome</keyword>
<organism evidence="1 2">
    <name type="scientific">Alloyangia pacifica</name>
    <dbReference type="NCBI Taxonomy" id="311180"/>
    <lineage>
        <taxon>Bacteria</taxon>
        <taxon>Pseudomonadati</taxon>
        <taxon>Pseudomonadota</taxon>
        <taxon>Alphaproteobacteria</taxon>
        <taxon>Rhodobacterales</taxon>
        <taxon>Roseobacteraceae</taxon>
        <taxon>Alloyangia</taxon>
    </lineage>
</organism>
<accession>A0A1I6VSN1</accession>
<dbReference type="Proteomes" id="UP000199392">
    <property type="component" value="Unassembled WGS sequence"/>
</dbReference>
<name>A0A1I6VSN1_9RHOB</name>
<proteinExistence type="predicted"/>
<dbReference type="RefSeq" id="WP_143015408.1">
    <property type="nucleotide sequence ID" value="NZ_FNCL01000012.1"/>
</dbReference>
<dbReference type="AlphaFoldDB" id="A0A1I6VSN1"/>
<gene>
    <name evidence="1" type="ORF">SAMN04488050_112210</name>
</gene>
<dbReference type="EMBL" id="FOZW01000012">
    <property type="protein sequence ID" value="SFT16730.1"/>
    <property type="molecule type" value="Genomic_DNA"/>
</dbReference>
<evidence type="ECO:0000313" key="1">
    <source>
        <dbReference type="EMBL" id="SFT16730.1"/>
    </source>
</evidence>
<evidence type="ECO:0000313" key="2">
    <source>
        <dbReference type="Proteomes" id="UP000199392"/>
    </source>
</evidence>